<comment type="caution">
    <text evidence="1">The sequence shown here is derived from an EMBL/GenBank/DDBJ whole genome shotgun (WGS) entry which is preliminary data.</text>
</comment>
<gene>
    <name evidence="1" type="ORF">T03_657</name>
</gene>
<accession>A0A0V1C3J3</accession>
<evidence type="ECO:0000313" key="1">
    <source>
        <dbReference type="EMBL" id="KRY43782.1"/>
    </source>
</evidence>
<reference evidence="1 2" key="1">
    <citation type="submission" date="2015-01" db="EMBL/GenBank/DDBJ databases">
        <title>Evolution of Trichinella species and genotypes.</title>
        <authorList>
            <person name="Korhonen P.K."/>
            <person name="Edoardo P."/>
            <person name="Giuseppe L.R."/>
            <person name="Gasser R.B."/>
        </authorList>
    </citation>
    <scope>NUCLEOTIDE SEQUENCE [LARGE SCALE GENOMIC DNA]</scope>
    <source>
        <strain evidence="1">ISS120</strain>
    </source>
</reference>
<organism evidence="1 2">
    <name type="scientific">Trichinella britovi</name>
    <name type="common">Parasitic roundworm</name>
    <dbReference type="NCBI Taxonomy" id="45882"/>
    <lineage>
        <taxon>Eukaryota</taxon>
        <taxon>Metazoa</taxon>
        <taxon>Ecdysozoa</taxon>
        <taxon>Nematoda</taxon>
        <taxon>Enoplea</taxon>
        <taxon>Dorylaimia</taxon>
        <taxon>Trichinellida</taxon>
        <taxon>Trichinellidae</taxon>
        <taxon>Trichinella</taxon>
    </lineage>
</organism>
<proteinExistence type="predicted"/>
<sequence>MRVDSENAISFVLQLITAINPPQISNKIQD</sequence>
<evidence type="ECO:0000313" key="2">
    <source>
        <dbReference type="Proteomes" id="UP000054653"/>
    </source>
</evidence>
<dbReference type="AlphaFoldDB" id="A0A0V1C3J3"/>
<name>A0A0V1C3J3_TRIBR</name>
<keyword evidence="2" id="KW-1185">Reference proteome</keyword>
<protein>
    <submittedName>
        <fullName evidence="1">Uncharacterized protein</fullName>
    </submittedName>
</protein>
<dbReference type="EMBL" id="JYDI01000902">
    <property type="protein sequence ID" value="KRY43782.1"/>
    <property type="molecule type" value="Genomic_DNA"/>
</dbReference>
<dbReference type="Proteomes" id="UP000054653">
    <property type="component" value="Unassembled WGS sequence"/>
</dbReference>